<keyword evidence="5" id="KW-0472">Membrane</keyword>
<evidence type="ECO:0000256" key="1">
    <source>
        <dbReference type="ARBA" id="ARBA00004141"/>
    </source>
</evidence>
<dbReference type="Proteomes" id="UP001058974">
    <property type="component" value="Chromosome 7"/>
</dbReference>
<proteinExistence type="inferred from homology"/>
<accession>A0A9D4VTG6</accession>
<organism evidence="6 7">
    <name type="scientific">Pisum sativum</name>
    <name type="common">Garden pea</name>
    <name type="synonym">Lathyrus oleraceus</name>
    <dbReference type="NCBI Taxonomy" id="3888"/>
    <lineage>
        <taxon>Eukaryota</taxon>
        <taxon>Viridiplantae</taxon>
        <taxon>Streptophyta</taxon>
        <taxon>Embryophyta</taxon>
        <taxon>Tracheophyta</taxon>
        <taxon>Spermatophyta</taxon>
        <taxon>Magnoliopsida</taxon>
        <taxon>eudicotyledons</taxon>
        <taxon>Gunneridae</taxon>
        <taxon>Pentapetalae</taxon>
        <taxon>rosids</taxon>
        <taxon>fabids</taxon>
        <taxon>Fabales</taxon>
        <taxon>Fabaceae</taxon>
        <taxon>Papilionoideae</taxon>
        <taxon>50 kb inversion clade</taxon>
        <taxon>NPAAA clade</taxon>
        <taxon>Hologalegina</taxon>
        <taxon>IRL clade</taxon>
        <taxon>Fabeae</taxon>
        <taxon>Lathyrus</taxon>
    </lineage>
</organism>
<dbReference type="PANTHER" id="PTHR11654">
    <property type="entry name" value="OLIGOPEPTIDE TRANSPORTER-RELATED"/>
    <property type="match status" value="1"/>
</dbReference>
<comment type="similarity">
    <text evidence="2">Belongs to the major facilitator superfamily. Proton-dependent oligopeptide transporter (POT/PTR) (TC 2.A.17) family.</text>
</comment>
<dbReference type="InterPro" id="IPR000109">
    <property type="entry name" value="POT_fam"/>
</dbReference>
<dbReference type="AlphaFoldDB" id="A0A9D4VTG6"/>
<evidence type="ECO:0000256" key="4">
    <source>
        <dbReference type="ARBA" id="ARBA00022989"/>
    </source>
</evidence>
<comment type="subcellular location">
    <subcellularLocation>
        <location evidence="1">Membrane</location>
        <topology evidence="1">Multi-pass membrane protein</topology>
    </subcellularLocation>
</comment>
<dbReference type="Pfam" id="PF00854">
    <property type="entry name" value="PTR2"/>
    <property type="match status" value="1"/>
</dbReference>
<dbReference type="GO" id="GO:0022857">
    <property type="term" value="F:transmembrane transporter activity"/>
    <property type="evidence" value="ECO:0007669"/>
    <property type="project" value="InterPro"/>
</dbReference>
<sequence length="125" mass="14361">MSYKGLGSLTLSAILPSLTICSPQSQVILFFTSLYLVAIGQGGHQPCVQAFGADQFDEQHPKEHRDRSSFFNCWFNIKDNDKSPFLRICRVFVAAIRNWQDTLPYMDIKEECDGMLPRQRPQQFK</sequence>
<dbReference type="InterPro" id="IPR036259">
    <property type="entry name" value="MFS_trans_sf"/>
</dbReference>
<keyword evidence="7" id="KW-1185">Reference proteome</keyword>
<protein>
    <submittedName>
        <fullName evidence="6">Uncharacterized protein</fullName>
    </submittedName>
</protein>
<gene>
    <name evidence="6" type="ORF">KIW84_074687</name>
</gene>
<dbReference type="EMBL" id="JAMSHJ010000007">
    <property type="protein sequence ID" value="KAI5389132.1"/>
    <property type="molecule type" value="Genomic_DNA"/>
</dbReference>
<keyword evidence="3" id="KW-0812">Transmembrane</keyword>
<evidence type="ECO:0000313" key="6">
    <source>
        <dbReference type="EMBL" id="KAI5389132.1"/>
    </source>
</evidence>
<comment type="caution">
    <text evidence="6">The sequence shown here is derived from an EMBL/GenBank/DDBJ whole genome shotgun (WGS) entry which is preliminary data.</text>
</comment>
<keyword evidence="4" id="KW-1133">Transmembrane helix</keyword>
<evidence type="ECO:0000256" key="2">
    <source>
        <dbReference type="ARBA" id="ARBA00005982"/>
    </source>
</evidence>
<evidence type="ECO:0000256" key="3">
    <source>
        <dbReference type="ARBA" id="ARBA00022692"/>
    </source>
</evidence>
<dbReference type="Gramene" id="Psat07G0468700-T1">
    <property type="protein sequence ID" value="KAI5389132.1"/>
    <property type="gene ID" value="KIW84_074687"/>
</dbReference>
<name>A0A9D4VTG6_PEA</name>
<dbReference type="Gene3D" id="1.20.1250.20">
    <property type="entry name" value="MFS general substrate transporter like domains"/>
    <property type="match status" value="1"/>
</dbReference>
<evidence type="ECO:0000313" key="7">
    <source>
        <dbReference type="Proteomes" id="UP001058974"/>
    </source>
</evidence>
<evidence type="ECO:0000256" key="5">
    <source>
        <dbReference type="ARBA" id="ARBA00023136"/>
    </source>
</evidence>
<reference evidence="6 7" key="1">
    <citation type="journal article" date="2022" name="Nat. Genet.">
        <title>Improved pea reference genome and pan-genome highlight genomic features and evolutionary characteristics.</title>
        <authorList>
            <person name="Yang T."/>
            <person name="Liu R."/>
            <person name="Luo Y."/>
            <person name="Hu S."/>
            <person name="Wang D."/>
            <person name="Wang C."/>
            <person name="Pandey M.K."/>
            <person name="Ge S."/>
            <person name="Xu Q."/>
            <person name="Li N."/>
            <person name="Li G."/>
            <person name="Huang Y."/>
            <person name="Saxena R.K."/>
            <person name="Ji Y."/>
            <person name="Li M."/>
            <person name="Yan X."/>
            <person name="He Y."/>
            <person name="Liu Y."/>
            <person name="Wang X."/>
            <person name="Xiang C."/>
            <person name="Varshney R.K."/>
            <person name="Ding H."/>
            <person name="Gao S."/>
            <person name="Zong X."/>
        </authorList>
    </citation>
    <scope>NUCLEOTIDE SEQUENCE [LARGE SCALE GENOMIC DNA]</scope>
    <source>
        <strain evidence="6 7">cv. Zhongwan 6</strain>
    </source>
</reference>
<dbReference type="GO" id="GO:0016020">
    <property type="term" value="C:membrane"/>
    <property type="evidence" value="ECO:0007669"/>
    <property type="project" value="UniProtKB-SubCell"/>
</dbReference>